<evidence type="ECO:0000256" key="3">
    <source>
        <dbReference type="ARBA" id="ARBA00023159"/>
    </source>
</evidence>
<feature type="non-terminal residue" evidence="8">
    <location>
        <position position="1"/>
    </location>
</feature>
<dbReference type="EMBL" id="DAAOEO010000357">
    <property type="protein sequence ID" value="HAD2721294.1"/>
    <property type="molecule type" value="Genomic_DNA"/>
</dbReference>
<evidence type="ECO:0000256" key="6">
    <source>
        <dbReference type="ARBA" id="ARBA00081697"/>
    </source>
</evidence>
<reference evidence="8" key="2">
    <citation type="submission" date="2019-01" db="EMBL/GenBank/DDBJ databases">
        <authorList>
            <consortium name="NCBI Pathogen Detection Project"/>
        </authorList>
    </citation>
    <scope>NUCLEOTIDE SEQUENCE</scope>
    <source>
        <strain evidence="8">Salmonella enterica subsp. enterica</strain>
    </source>
</reference>
<evidence type="ECO:0000256" key="2">
    <source>
        <dbReference type="ARBA" id="ARBA00023125"/>
    </source>
</evidence>
<dbReference type="Gene3D" id="1.10.10.60">
    <property type="entry name" value="Homeodomain-like"/>
    <property type="match status" value="1"/>
</dbReference>
<evidence type="ECO:0000256" key="5">
    <source>
        <dbReference type="ARBA" id="ARBA00071032"/>
    </source>
</evidence>
<dbReference type="GO" id="GO:0043565">
    <property type="term" value="F:sequence-specific DNA binding"/>
    <property type="evidence" value="ECO:0007669"/>
    <property type="project" value="InterPro"/>
</dbReference>
<dbReference type="PROSITE" id="PS00041">
    <property type="entry name" value="HTH_ARAC_FAMILY_1"/>
    <property type="match status" value="1"/>
</dbReference>
<proteinExistence type="predicted"/>
<dbReference type="SUPFAM" id="SSF46689">
    <property type="entry name" value="Homeodomain-like"/>
    <property type="match status" value="1"/>
</dbReference>
<dbReference type="FunFam" id="1.10.10.60:FF:000153">
    <property type="entry name" value="HTH-type transcriptional regulator EutR"/>
    <property type="match status" value="1"/>
</dbReference>
<comment type="caution">
    <text evidence="8">The sequence shown here is derived from an EMBL/GenBank/DDBJ whole genome shotgun (WGS) entry which is preliminary data.</text>
</comment>
<dbReference type="AlphaFoldDB" id="A0A712CQS3"/>
<evidence type="ECO:0000256" key="4">
    <source>
        <dbReference type="ARBA" id="ARBA00023163"/>
    </source>
</evidence>
<dbReference type="PANTHER" id="PTHR46796">
    <property type="entry name" value="HTH-TYPE TRANSCRIPTIONAL ACTIVATOR RHAS-RELATED"/>
    <property type="match status" value="1"/>
</dbReference>
<dbReference type="InterPro" id="IPR050204">
    <property type="entry name" value="AraC_XylS_family_regulators"/>
</dbReference>
<protein>
    <recommendedName>
        <fullName evidence="5">HTH-type DNA-binding transcriptional activator EutR</fullName>
    </recommendedName>
    <alternativeName>
        <fullName evidence="6">Ethanolamine operon regulatory protein</fullName>
    </alternativeName>
</protein>
<dbReference type="InterPro" id="IPR018062">
    <property type="entry name" value="HTH_AraC-typ_CS"/>
</dbReference>
<name>A0A712CQS3_SALET</name>
<organism evidence="8">
    <name type="scientific">Salmonella enterica I</name>
    <dbReference type="NCBI Taxonomy" id="59201"/>
    <lineage>
        <taxon>Bacteria</taxon>
        <taxon>Pseudomonadati</taxon>
        <taxon>Pseudomonadota</taxon>
        <taxon>Gammaproteobacteria</taxon>
        <taxon>Enterobacterales</taxon>
        <taxon>Enterobacteriaceae</taxon>
        <taxon>Salmonella</taxon>
    </lineage>
</organism>
<keyword evidence="2" id="KW-0238">DNA-binding</keyword>
<keyword evidence="1" id="KW-0805">Transcription regulation</keyword>
<accession>A0A712CQS3</accession>
<dbReference type="SMART" id="SM00342">
    <property type="entry name" value="HTH_ARAC"/>
    <property type="match status" value="1"/>
</dbReference>
<evidence type="ECO:0000259" key="7">
    <source>
        <dbReference type="PROSITE" id="PS01124"/>
    </source>
</evidence>
<feature type="domain" description="HTH araC/xylS-type" evidence="7">
    <location>
        <begin position="11"/>
        <end position="112"/>
    </location>
</feature>
<dbReference type="InterPro" id="IPR018060">
    <property type="entry name" value="HTH_AraC"/>
</dbReference>
<dbReference type="PROSITE" id="PS01124">
    <property type="entry name" value="HTH_ARAC_FAMILY_2"/>
    <property type="match status" value="1"/>
</dbReference>
<dbReference type="Pfam" id="PF12833">
    <property type="entry name" value="HTH_18"/>
    <property type="match status" value="1"/>
</dbReference>
<dbReference type="InterPro" id="IPR009057">
    <property type="entry name" value="Homeodomain-like_sf"/>
</dbReference>
<dbReference type="GO" id="GO:0003700">
    <property type="term" value="F:DNA-binding transcription factor activity"/>
    <property type="evidence" value="ECO:0007669"/>
    <property type="project" value="InterPro"/>
</dbReference>
<sequence length="118" mass="13841">ISHQGYRRLLSRAREYVLENMSEPLTVLDLCNQLHVSRRTLQNAFHAILGIGPNAWLKRIRLNAVRRELISPWSQSATVKDAAMQWGFWHLGQFATDYQQLFAEKPSLTLHQRMRQWA</sequence>
<reference evidence="8" key="1">
    <citation type="journal article" date="2018" name="Genome Biol.">
        <title>SKESA: strategic k-mer extension for scrupulous assemblies.</title>
        <authorList>
            <person name="Souvorov A."/>
            <person name="Agarwala R."/>
            <person name="Lipman D.J."/>
        </authorList>
    </citation>
    <scope>NUCLEOTIDE SEQUENCE</scope>
    <source>
        <strain evidence="8">Salmonella enterica subsp. enterica</strain>
    </source>
</reference>
<dbReference type="PANTHER" id="PTHR46796:SF12">
    <property type="entry name" value="HTH-TYPE DNA-BINDING TRANSCRIPTIONAL ACTIVATOR EUTR"/>
    <property type="match status" value="1"/>
</dbReference>
<keyword evidence="3" id="KW-0010">Activator</keyword>
<evidence type="ECO:0000313" key="8">
    <source>
        <dbReference type="EMBL" id="HAD2721294.1"/>
    </source>
</evidence>
<keyword evidence="4" id="KW-0804">Transcription</keyword>
<evidence type="ECO:0000256" key="1">
    <source>
        <dbReference type="ARBA" id="ARBA00023015"/>
    </source>
</evidence>
<gene>
    <name evidence="8" type="ORF">G1H61_25960</name>
</gene>